<protein>
    <submittedName>
        <fullName evidence="1">Uncharacterized protein</fullName>
    </submittedName>
</protein>
<dbReference type="AlphaFoldDB" id="A0A088GMH8"/>
<dbReference type="RefSeq" id="WP_038536317.1">
    <property type="nucleotide sequence ID" value="NZ_CP009223.1"/>
</dbReference>
<name>A0A088GMH8_9LACO</name>
<reference evidence="2" key="2">
    <citation type="submission" date="2014-08" db="EMBL/GenBank/DDBJ databases">
        <title>Complete genome of Weissella ceti strain WS74 isolated from diseased rainbow trout in Brazil.</title>
        <authorList>
            <person name="Figueiredo H.C.P."/>
            <person name="Leal C.A.G."/>
            <person name="Pereira F.L."/>
            <person name="Soares S.C."/>
            <person name="Dorella F.A."/>
            <person name="Carvalho A.F."/>
            <person name="Azevedo V.A.C."/>
        </authorList>
    </citation>
    <scope>NUCLEOTIDE SEQUENCE [LARGE SCALE GENOMIC DNA]</scope>
    <source>
        <strain evidence="2">WS74</strain>
    </source>
</reference>
<evidence type="ECO:0000313" key="2">
    <source>
        <dbReference type="Proteomes" id="UP000029079"/>
    </source>
</evidence>
<keyword evidence="2" id="KW-1185">Reference proteome</keyword>
<dbReference type="Proteomes" id="UP000029079">
    <property type="component" value="Chromosome"/>
</dbReference>
<evidence type="ECO:0000313" key="1">
    <source>
        <dbReference type="EMBL" id="AIM63109.1"/>
    </source>
</evidence>
<accession>A0A088GMH8</accession>
<reference evidence="1 2" key="1">
    <citation type="journal article" date="2014" name="Genome Announc.">
        <title>Complete Genome Sequences of Fish Pathogenic Weissella ceti Strains WS74 and WS105.</title>
        <authorList>
            <person name="Figueiredo H.C."/>
            <person name="Leal C.A."/>
            <person name="Dorella F.A."/>
            <person name="Carvalho A.F."/>
            <person name="Soares S.C."/>
            <person name="Pereira F.L."/>
            <person name="Azevedo V.A."/>
        </authorList>
    </citation>
    <scope>NUCLEOTIDE SEQUENCE [LARGE SCALE GENOMIC DNA]</scope>
    <source>
        <strain evidence="1 2">WS74</strain>
    </source>
</reference>
<dbReference type="EMBL" id="CP009223">
    <property type="protein sequence ID" value="AIM63109.1"/>
    <property type="molecule type" value="Genomic_DNA"/>
</dbReference>
<dbReference type="KEGG" id="wct:WS74_0857"/>
<proteinExistence type="predicted"/>
<gene>
    <name evidence="1" type="ORF">WS74_0857</name>
</gene>
<sequence length="77" mass="8723">MNQEQFDVIFNAAIDEVSEKIISEKRVQTLVSESMTENPNQSTAEFTIGLLMDITSERSDAVMHSVLSRLFVDDQKN</sequence>
<organism evidence="1 2">
    <name type="scientific">Weissella ceti</name>
    <dbReference type="NCBI Taxonomy" id="759620"/>
    <lineage>
        <taxon>Bacteria</taxon>
        <taxon>Bacillati</taxon>
        <taxon>Bacillota</taxon>
        <taxon>Bacilli</taxon>
        <taxon>Lactobacillales</taxon>
        <taxon>Lactobacillaceae</taxon>
        <taxon>Weissella</taxon>
    </lineage>
</organism>